<gene>
    <name evidence="2" type="ORF">ACFS27_23310</name>
</gene>
<feature type="transmembrane region" description="Helical" evidence="1">
    <location>
        <begin position="120"/>
        <end position="141"/>
    </location>
</feature>
<dbReference type="Proteomes" id="UP001597479">
    <property type="component" value="Unassembled WGS sequence"/>
</dbReference>
<accession>A0ABW5W1Q0</accession>
<reference evidence="3" key="1">
    <citation type="journal article" date="2019" name="Int. J. Syst. Evol. Microbiol.">
        <title>The Global Catalogue of Microorganisms (GCM) 10K type strain sequencing project: providing services to taxonomists for standard genome sequencing and annotation.</title>
        <authorList>
            <consortium name="The Broad Institute Genomics Platform"/>
            <consortium name="The Broad Institute Genome Sequencing Center for Infectious Disease"/>
            <person name="Wu L."/>
            <person name="Ma J."/>
        </authorList>
    </citation>
    <scope>NUCLEOTIDE SEQUENCE [LARGE SCALE GENOMIC DNA]</scope>
    <source>
        <strain evidence="3">CCM 7044</strain>
    </source>
</reference>
<name>A0ABW5W1Q0_9MICO</name>
<evidence type="ECO:0000256" key="1">
    <source>
        <dbReference type="SAM" id="Phobius"/>
    </source>
</evidence>
<keyword evidence="1" id="KW-0812">Transmembrane</keyword>
<keyword evidence="3" id="KW-1185">Reference proteome</keyword>
<keyword evidence="1" id="KW-1133">Transmembrane helix</keyword>
<protein>
    <submittedName>
        <fullName evidence="2">Uncharacterized protein</fullName>
    </submittedName>
</protein>
<keyword evidence="1" id="KW-0472">Membrane</keyword>
<dbReference type="RefSeq" id="WP_377188218.1">
    <property type="nucleotide sequence ID" value="NZ_JBHUOG010000002.1"/>
</dbReference>
<evidence type="ECO:0000313" key="3">
    <source>
        <dbReference type="Proteomes" id="UP001597479"/>
    </source>
</evidence>
<feature type="transmembrane region" description="Helical" evidence="1">
    <location>
        <begin position="20"/>
        <end position="39"/>
    </location>
</feature>
<dbReference type="EMBL" id="JBHUOG010000002">
    <property type="protein sequence ID" value="MFD2796510.1"/>
    <property type="molecule type" value="Genomic_DNA"/>
</dbReference>
<evidence type="ECO:0000313" key="2">
    <source>
        <dbReference type="EMBL" id="MFD2796510.1"/>
    </source>
</evidence>
<comment type="caution">
    <text evidence="2">The sequence shown here is derived from an EMBL/GenBank/DDBJ whole genome shotgun (WGS) entry which is preliminary data.</text>
</comment>
<feature type="transmembrane region" description="Helical" evidence="1">
    <location>
        <begin position="45"/>
        <end position="69"/>
    </location>
</feature>
<organism evidence="2 3">
    <name type="scientific">Promicromonospora vindobonensis</name>
    <dbReference type="NCBI Taxonomy" id="195748"/>
    <lineage>
        <taxon>Bacteria</taxon>
        <taxon>Bacillati</taxon>
        <taxon>Actinomycetota</taxon>
        <taxon>Actinomycetes</taxon>
        <taxon>Micrococcales</taxon>
        <taxon>Promicromonosporaceae</taxon>
        <taxon>Promicromonospora</taxon>
    </lineage>
</organism>
<feature type="transmembrane region" description="Helical" evidence="1">
    <location>
        <begin position="96"/>
        <end position="114"/>
    </location>
</feature>
<sequence>MTGQPSTTPAARRAPVSHYVLAGTFAAAATIAVALLVGATNPGDFWLAAGIGAMCTAYPALSLGARIFVSGHTVTVDARGADSAESLWLKQAGAGAFLDVLVATIVGAVVLMLGRFEVPALPFLLALVGLSVVDAGLRYAVIRHRSLR</sequence>
<proteinExistence type="predicted"/>